<dbReference type="InterPro" id="IPR018950">
    <property type="entry name" value="DiS-bond_isomerase_DsbC/G_N"/>
</dbReference>
<dbReference type="Gene3D" id="3.10.450.70">
    <property type="entry name" value="Disulphide bond isomerase, DsbC/G, N-terminal"/>
    <property type="match status" value="1"/>
</dbReference>
<dbReference type="InterPro" id="IPR009094">
    <property type="entry name" value="DiS-bond_isomerase_DsbC/G_N_sf"/>
</dbReference>
<dbReference type="Proteomes" id="UP000008825">
    <property type="component" value="Chromosome"/>
</dbReference>
<feature type="domain" description="Disulphide bond isomerase DsbC/G N-terminal" evidence="2">
    <location>
        <begin position="21"/>
        <end position="91"/>
    </location>
</feature>
<feature type="signal peptide" evidence="1">
    <location>
        <begin position="1"/>
        <end position="19"/>
    </location>
</feature>
<dbReference type="Pfam" id="PF10411">
    <property type="entry name" value="DsbC_N"/>
    <property type="match status" value="1"/>
</dbReference>
<keyword evidence="4" id="KW-1185">Reference proteome</keyword>
<proteinExistence type="predicted"/>
<dbReference type="SUPFAM" id="SSF54423">
    <property type="entry name" value="DsbC/DsbG N-terminal domain-like"/>
    <property type="match status" value="1"/>
</dbReference>
<sequence length="101" mass="11283">MFKNFLVLTLMVLSLAACSKPPAKEQVQAAIKKFIPVNFEVLQLSELKEVPGLYEVVVSVNQQPVVFYVDKKAKHVFSGSVLSVDTKGNLTVETQKKFQKK</sequence>
<evidence type="ECO:0000259" key="2">
    <source>
        <dbReference type="Pfam" id="PF10411"/>
    </source>
</evidence>
<evidence type="ECO:0000313" key="4">
    <source>
        <dbReference type="Proteomes" id="UP000008825"/>
    </source>
</evidence>
<accession>B5E8I6</accession>
<dbReference type="OrthoDB" id="5397592at2"/>
<dbReference type="GO" id="GO:0042597">
    <property type="term" value="C:periplasmic space"/>
    <property type="evidence" value="ECO:0007669"/>
    <property type="project" value="InterPro"/>
</dbReference>
<organism evidence="3 4">
    <name type="scientific">Citrifermentans bemidjiense (strain ATCC BAA-1014 / DSM 16622 / JCM 12645 / Bem)</name>
    <name type="common">Geobacter bemidjiensis</name>
    <dbReference type="NCBI Taxonomy" id="404380"/>
    <lineage>
        <taxon>Bacteria</taxon>
        <taxon>Pseudomonadati</taxon>
        <taxon>Thermodesulfobacteriota</taxon>
        <taxon>Desulfuromonadia</taxon>
        <taxon>Geobacterales</taxon>
        <taxon>Geobacteraceae</taxon>
        <taxon>Citrifermentans</taxon>
    </lineage>
</organism>
<reference evidence="3 4" key="1">
    <citation type="submission" date="2008-07" db="EMBL/GenBank/DDBJ databases">
        <title>Complete sequence of Geobacter bemidjiensis BEM.</title>
        <authorList>
            <consortium name="US DOE Joint Genome Institute"/>
            <person name="Lucas S."/>
            <person name="Copeland A."/>
            <person name="Lapidus A."/>
            <person name="Glavina del Rio T."/>
            <person name="Dalin E."/>
            <person name="Tice H."/>
            <person name="Bruce D."/>
            <person name="Goodwin L."/>
            <person name="Pitluck S."/>
            <person name="Kiss H."/>
            <person name="Brettin T."/>
            <person name="Detter J.C."/>
            <person name="Han C."/>
            <person name="Kuske C.R."/>
            <person name="Schmutz J."/>
            <person name="Larimer F."/>
            <person name="Land M."/>
            <person name="Hauser L."/>
            <person name="Kyrpides N."/>
            <person name="Lykidis A."/>
            <person name="Lovley D."/>
            <person name="Richardson P."/>
        </authorList>
    </citation>
    <scope>NUCLEOTIDE SEQUENCE [LARGE SCALE GENOMIC DNA]</scope>
    <source>
        <strain evidence="4">ATCC BAA-1014 / DSM 16622 / JCM 12645 / Bem</strain>
    </source>
</reference>
<keyword evidence="3" id="KW-0449">Lipoprotein</keyword>
<dbReference type="STRING" id="404380.Gbem_1553"/>
<dbReference type="KEGG" id="gbm:Gbem_1553"/>
<keyword evidence="1" id="KW-0732">Signal</keyword>
<gene>
    <name evidence="3" type="ordered locus">Gbem_1553</name>
</gene>
<dbReference type="HOGENOM" id="CLU_2193214_0_0_7"/>
<dbReference type="EMBL" id="CP001124">
    <property type="protein sequence ID" value="ACH38571.1"/>
    <property type="molecule type" value="Genomic_DNA"/>
</dbReference>
<dbReference type="AlphaFoldDB" id="B5E8I6"/>
<reference evidence="3 4" key="2">
    <citation type="journal article" date="2010" name="BMC Genomics">
        <title>The genome of Geobacter bemidjiensis, exemplar for the subsurface clade of Geobacter species that predominate in Fe(III)-reducing subsurface environments.</title>
        <authorList>
            <person name="Aklujkar M."/>
            <person name="Young N.D."/>
            <person name="Holmes D."/>
            <person name="Chavan M."/>
            <person name="Risso C."/>
            <person name="Kiss H.E."/>
            <person name="Han C.S."/>
            <person name="Land M.L."/>
            <person name="Lovley D.R."/>
        </authorList>
    </citation>
    <scope>NUCLEOTIDE SEQUENCE [LARGE SCALE GENOMIC DNA]</scope>
    <source>
        <strain evidence="4">ATCC BAA-1014 / DSM 16622 / JCM 12645 / Bem</strain>
    </source>
</reference>
<evidence type="ECO:0000256" key="1">
    <source>
        <dbReference type="SAM" id="SignalP"/>
    </source>
</evidence>
<name>B5E8I6_CITBB</name>
<dbReference type="RefSeq" id="WP_012529987.1">
    <property type="nucleotide sequence ID" value="NC_011146.1"/>
</dbReference>
<dbReference type="eggNOG" id="COG1651">
    <property type="taxonomic scope" value="Bacteria"/>
</dbReference>
<dbReference type="PROSITE" id="PS51257">
    <property type="entry name" value="PROKAR_LIPOPROTEIN"/>
    <property type="match status" value="1"/>
</dbReference>
<evidence type="ECO:0000313" key="3">
    <source>
        <dbReference type="EMBL" id="ACH38571.1"/>
    </source>
</evidence>
<protein>
    <submittedName>
        <fullName evidence="3">Lipoprotein, putative</fullName>
    </submittedName>
</protein>
<feature type="chain" id="PRO_5002829605" evidence="1">
    <location>
        <begin position="20"/>
        <end position="101"/>
    </location>
</feature>